<dbReference type="HOGENOM" id="CLU_413939_0_0_1"/>
<dbReference type="eggNOG" id="ENOG502SQM6">
    <property type="taxonomic scope" value="Eukaryota"/>
</dbReference>
<evidence type="ECO:0000256" key="1">
    <source>
        <dbReference type="SAM" id="MobiDB-lite"/>
    </source>
</evidence>
<dbReference type="Proteomes" id="UP000007148">
    <property type="component" value="Unassembled WGS sequence"/>
</dbReference>
<dbReference type="AlphaFoldDB" id="G4TCM3"/>
<keyword evidence="2" id="KW-1133">Transmembrane helix</keyword>
<feature type="region of interest" description="Disordered" evidence="1">
    <location>
        <begin position="622"/>
        <end position="663"/>
    </location>
</feature>
<dbReference type="EMBL" id="CAFZ01000046">
    <property type="protein sequence ID" value="CCA69073.1"/>
    <property type="molecule type" value="Genomic_DNA"/>
</dbReference>
<gene>
    <name evidence="3" type="ORF">PIIN_02931</name>
</gene>
<accession>G4TCM3</accession>
<feature type="transmembrane region" description="Helical" evidence="2">
    <location>
        <begin position="132"/>
        <end position="152"/>
    </location>
</feature>
<feature type="compositionally biased region" description="Polar residues" evidence="1">
    <location>
        <begin position="422"/>
        <end position="431"/>
    </location>
</feature>
<evidence type="ECO:0000313" key="4">
    <source>
        <dbReference type="Proteomes" id="UP000007148"/>
    </source>
</evidence>
<dbReference type="InParanoid" id="G4TCM3"/>
<name>G4TCM3_SERID</name>
<feature type="transmembrane region" description="Helical" evidence="2">
    <location>
        <begin position="164"/>
        <end position="185"/>
    </location>
</feature>
<evidence type="ECO:0000256" key="2">
    <source>
        <dbReference type="SAM" id="Phobius"/>
    </source>
</evidence>
<feature type="region of interest" description="Disordered" evidence="1">
    <location>
        <begin position="415"/>
        <end position="506"/>
    </location>
</feature>
<evidence type="ECO:0000313" key="3">
    <source>
        <dbReference type="EMBL" id="CCA69073.1"/>
    </source>
</evidence>
<keyword evidence="2" id="KW-0812">Transmembrane</keyword>
<reference evidence="3 4" key="1">
    <citation type="journal article" date="2011" name="PLoS Pathog.">
        <title>Endophytic Life Strategies Decoded by Genome and Transcriptome Analyses of the Mutualistic Root Symbiont Piriformospora indica.</title>
        <authorList>
            <person name="Zuccaro A."/>
            <person name="Lahrmann U."/>
            <person name="Guldener U."/>
            <person name="Langen G."/>
            <person name="Pfiffi S."/>
            <person name="Biedenkopf D."/>
            <person name="Wong P."/>
            <person name="Samans B."/>
            <person name="Grimm C."/>
            <person name="Basiewicz M."/>
            <person name="Murat C."/>
            <person name="Martin F."/>
            <person name="Kogel K.H."/>
        </authorList>
    </citation>
    <scope>NUCLEOTIDE SEQUENCE [LARGE SCALE GENOMIC DNA]</scope>
    <source>
        <strain evidence="3 4">DSM 11827</strain>
    </source>
</reference>
<feature type="transmembrane region" description="Helical" evidence="2">
    <location>
        <begin position="254"/>
        <end position="276"/>
    </location>
</feature>
<feature type="transmembrane region" description="Helical" evidence="2">
    <location>
        <begin position="98"/>
        <end position="120"/>
    </location>
</feature>
<comment type="caution">
    <text evidence="3">The sequence shown here is derived from an EMBL/GenBank/DDBJ whole genome shotgun (WGS) entry which is preliminary data.</text>
</comment>
<proteinExistence type="predicted"/>
<feature type="transmembrane region" description="Helical" evidence="2">
    <location>
        <begin position="22"/>
        <end position="48"/>
    </location>
</feature>
<dbReference type="InterPro" id="IPR027430">
    <property type="entry name" value="Retinal_BS"/>
</dbReference>
<feature type="region of interest" description="Disordered" evidence="1">
    <location>
        <begin position="530"/>
        <end position="599"/>
    </location>
</feature>
<protein>
    <submittedName>
        <fullName evidence="3">Uncharacterized protein</fullName>
    </submittedName>
</protein>
<sequence length="663" mass="73299">MSPQLEHLPDDEFFRNPSLRNISAFFLGGTFLLSVYCIINSSAVQFIVGTFRNVFRTNSYIAASQEAMEENAAEKARMRRWIEETLLGNSENSDPKNLMLILSIIVASASLSMFGSTLLFRAGQDGFCTFVVGWFGLSAEMIRIIAFIRIGLDLRALGTKRWEMYLTWLYILGSVALMIANNVLAPGILRIYYKDGGLALCSRQHLVITALLTALFNILFEVYAAFRFAIFLAPSFLRLQHRLEALQDLRMAKCVSLLLLELLTIVPFIIPVNIAAECIPFALASAIVVAVFNQEHAQVTKALTRVDSIPSTRMLNIFRENRESIAPPTSPLSEFHFRTSSERHQSVRRQRAIEHPPFSLEALTEERERALRKLSRASKSRIAENPYAIPGSAPAVMVERSVRVWPAIPVSLQRASREAAIRQSTRQSTGSFKRYSDFPSPPPNPPTTSTTPVFQIPAPANTSKPLPASPMRKDHSARRYDPSRVIGTNPVDPQVVDAPATTSKTSAASNPYWYMLRGDRISPVHGTVRTSKHRSMMGSNLQRASTRSDRHRRSSVDSGGRLPYNPVGSEDEGEDVPPSPFTAPARSHHPVQTPVMGTNSNSAAVQTASGVLATGVAEPMSSTRIRFGARPMRNISQAESSFSHTRESAGGSNAGNRRNDKVE</sequence>
<feature type="compositionally biased region" description="Basic and acidic residues" evidence="1">
    <location>
        <begin position="471"/>
        <end position="482"/>
    </location>
</feature>
<dbReference type="STRING" id="1109443.G4TCM3"/>
<keyword evidence="2" id="KW-0472">Membrane</keyword>
<dbReference type="PROSITE" id="PS00238">
    <property type="entry name" value="OPSIN"/>
    <property type="match status" value="1"/>
</dbReference>
<organism evidence="3 4">
    <name type="scientific">Serendipita indica (strain DSM 11827)</name>
    <name type="common">Root endophyte fungus</name>
    <name type="synonym">Piriformospora indica</name>
    <dbReference type="NCBI Taxonomy" id="1109443"/>
    <lineage>
        <taxon>Eukaryota</taxon>
        <taxon>Fungi</taxon>
        <taxon>Dikarya</taxon>
        <taxon>Basidiomycota</taxon>
        <taxon>Agaricomycotina</taxon>
        <taxon>Agaricomycetes</taxon>
        <taxon>Sebacinales</taxon>
        <taxon>Serendipitaceae</taxon>
        <taxon>Serendipita</taxon>
    </lineage>
</organism>
<feature type="compositionally biased region" description="Polar residues" evidence="1">
    <location>
        <begin position="634"/>
        <end position="643"/>
    </location>
</feature>
<keyword evidence="4" id="KW-1185">Reference proteome</keyword>
<dbReference type="OrthoDB" id="3351491at2759"/>
<feature type="transmembrane region" description="Helical" evidence="2">
    <location>
        <begin position="205"/>
        <end position="233"/>
    </location>
</feature>